<feature type="compositionally biased region" description="Polar residues" evidence="1">
    <location>
        <begin position="79"/>
        <end position="90"/>
    </location>
</feature>
<dbReference type="EMBL" id="RXIC02000019">
    <property type="protein sequence ID" value="KAB1227295.1"/>
    <property type="molecule type" value="Genomic_DNA"/>
</dbReference>
<proteinExistence type="predicted"/>
<organism evidence="2 3">
    <name type="scientific">Morella rubra</name>
    <name type="common">Chinese bayberry</name>
    <dbReference type="NCBI Taxonomy" id="262757"/>
    <lineage>
        <taxon>Eukaryota</taxon>
        <taxon>Viridiplantae</taxon>
        <taxon>Streptophyta</taxon>
        <taxon>Embryophyta</taxon>
        <taxon>Tracheophyta</taxon>
        <taxon>Spermatophyta</taxon>
        <taxon>Magnoliopsida</taxon>
        <taxon>eudicotyledons</taxon>
        <taxon>Gunneridae</taxon>
        <taxon>Pentapetalae</taxon>
        <taxon>rosids</taxon>
        <taxon>fabids</taxon>
        <taxon>Fagales</taxon>
        <taxon>Myricaceae</taxon>
        <taxon>Morella</taxon>
    </lineage>
</organism>
<protein>
    <submittedName>
        <fullName evidence="2">Uncharacterized protein</fullName>
    </submittedName>
</protein>
<evidence type="ECO:0000313" key="3">
    <source>
        <dbReference type="Proteomes" id="UP000516437"/>
    </source>
</evidence>
<comment type="caution">
    <text evidence="2">The sequence shown here is derived from an EMBL/GenBank/DDBJ whole genome shotgun (WGS) entry which is preliminary data.</text>
</comment>
<accession>A0A6A1WPP8</accession>
<gene>
    <name evidence="2" type="ORF">CJ030_MR1G016847</name>
</gene>
<dbReference type="AlphaFoldDB" id="A0A6A1WPP8"/>
<sequence length="201" mass="22603">MTRFHPLSILLSVMNSYTKIPNGNQVPLIVNLEPAPNNETLLATLVKNVETLTHKINTAPPQLSPLRSHTSPLLEGTFDNRSAHQSTSRQSRAKKWQAALHEQMKGKVEQIRLLEKKLEKVESSKVNDSSLPLHIGSSPFTLKVLTCPLPSHFRPLVINLFDDSKDPCDHLEIFYLHMHVQSYEDLILCPAFSLTLKGLAQ</sequence>
<evidence type="ECO:0000313" key="2">
    <source>
        <dbReference type="EMBL" id="KAB1227295.1"/>
    </source>
</evidence>
<dbReference type="OrthoDB" id="1752139at2759"/>
<name>A0A6A1WPP8_9ROSI</name>
<reference evidence="2 3" key="1">
    <citation type="journal article" date="2019" name="Plant Biotechnol. J.">
        <title>The red bayberry genome and genetic basis of sex determination.</title>
        <authorList>
            <person name="Jia H.M."/>
            <person name="Jia H.J."/>
            <person name="Cai Q.L."/>
            <person name="Wang Y."/>
            <person name="Zhao H.B."/>
            <person name="Yang W.F."/>
            <person name="Wang G.Y."/>
            <person name="Li Y.H."/>
            <person name="Zhan D.L."/>
            <person name="Shen Y.T."/>
            <person name="Niu Q.F."/>
            <person name="Chang L."/>
            <person name="Qiu J."/>
            <person name="Zhao L."/>
            <person name="Xie H.B."/>
            <person name="Fu W.Y."/>
            <person name="Jin J."/>
            <person name="Li X.W."/>
            <person name="Jiao Y."/>
            <person name="Zhou C.C."/>
            <person name="Tu T."/>
            <person name="Chai C.Y."/>
            <person name="Gao J.L."/>
            <person name="Fan L.J."/>
            <person name="van de Weg E."/>
            <person name="Wang J.Y."/>
            <person name="Gao Z.S."/>
        </authorList>
    </citation>
    <scope>NUCLEOTIDE SEQUENCE [LARGE SCALE GENOMIC DNA]</scope>
    <source>
        <tissue evidence="2">Leaves</tissue>
    </source>
</reference>
<feature type="compositionally biased region" description="Polar residues" evidence="1">
    <location>
        <begin position="58"/>
        <end position="71"/>
    </location>
</feature>
<feature type="region of interest" description="Disordered" evidence="1">
    <location>
        <begin position="58"/>
        <end position="95"/>
    </location>
</feature>
<dbReference type="Proteomes" id="UP000516437">
    <property type="component" value="Chromosome 1"/>
</dbReference>
<evidence type="ECO:0000256" key="1">
    <source>
        <dbReference type="SAM" id="MobiDB-lite"/>
    </source>
</evidence>
<keyword evidence="3" id="KW-1185">Reference proteome</keyword>